<dbReference type="RefSeq" id="WP_137601841.1">
    <property type="nucleotide sequence ID" value="NZ_BJEB01000020.1"/>
</dbReference>
<accession>A0A5P1X0B4</accession>
<dbReference type="Gene3D" id="3.30.300.20">
    <property type="match status" value="1"/>
</dbReference>
<dbReference type="PANTHER" id="PTHR33797">
    <property type="entry name" value="ORGANIC HYDROPEROXIDE RESISTANCE PROTEIN-LIKE"/>
    <property type="match status" value="1"/>
</dbReference>
<dbReference type="InterPro" id="IPR015946">
    <property type="entry name" value="KH_dom-like_a/b"/>
</dbReference>
<dbReference type="InterPro" id="IPR036102">
    <property type="entry name" value="OsmC/Ohrsf"/>
</dbReference>
<dbReference type="PANTHER" id="PTHR33797:SF2">
    <property type="entry name" value="ORGANIC HYDROPEROXIDE RESISTANCE PROTEIN-LIKE"/>
    <property type="match status" value="1"/>
</dbReference>
<evidence type="ECO:0000313" key="2">
    <source>
        <dbReference type="EMBL" id="QER66943.1"/>
    </source>
</evidence>
<dbReference type="SUPFAM" id="SSF82784">
    <property type="entry name" value="OsmC-like"/>
    <property type="match status" value="1"/>
</dbReference>
<name>A0A5P1X0B4_9LACO</name>
<proteinExistence type="inferred from homology"/>
<keyword evidence="3" id="KW-1185">Reference proteome</keyword>
<comment type="similarity">
    <text evidence="1">Belongs to the OsmC/Ohr family.</text>
</comment>
<dbReference type="Pfam" id="PF02566">
    <property type="entry name" value="OsmC"/>
    <property type="match status" value="1"/>
</dbReference>
<reference evidence="2 3" key="1">
    <citation type="submission" date="2019-09" db="EMBL/GenBank/DDBJ databases">
        <title>Complete Genome Sequence of Lactobacillus nenjiangensis SH-Y15, isolated from sauerkraut.</title>
        <authorList>
            <person name="Yang H."/>
        </authorList>
    </citation>
    <scope>NUCLEOTIDE SEQUENCE [LARGE SCALE GENOMIC DNA]</scope>
    <source>
        <strain evidence="2 3">SH-Y15</strain>
    </source>
</reference>
<organism evidence="2 3">
    <name type="scientific">Paucilactobacillus nenjiangensis</name>
    <dbReference type="NCBI Taxonomy" id="1296540"/>
    <lineage>
        <taxon>Bacteria</taxon>
        <taxon>Bacillati</taxon>
        <taxon>Bacillota</taxon>
        <taxon>Bacilli</taxon>
        <taxon>Lactobacillales</taxon>
        <taxon>Lactobacillaceae</taxon>
        <taxon>Paucilactobacillus</taxon>
    </lineage>
</organism>
<evidence type="ECO:0000313" key="3">
    <source>
        <dbReference type="Proteomes" id="UP000325295"/>
    </source>
</evidence>
<dbReference type="KEGG" id="lnn:F0161_02990"/>
<dbReference type="EMBL" id="CP043939">
    <property type="protein sequence ID" value="QER66943.1"/>
    <property type="molecule type" value="Genomic_DNA"/>
</dbReference>
<dbReference type="GO" id="GO:0006979">
    <property type="term" value="P:response to oxidative stress"/>
    <property type="evidence" value="ECO:0007669"/>
    <property type="project" value="InterPro"/>
</dbReference>
<evidence type="ECO:0000256" key="1">
    <source>
        <dbReference type="ARBA" id="ARBA00007378"/>
    </source>
</evidence>
<dbReference type="Proteomes" id="UP000325295">
    <property type="component" value="Chromosome"/>
</dbReference>
<dbReference type="AlphaFoldDB" id="A0A5P1X0B4"/>
<sequence>MAEKSLYSTHVMNHDGLTGTTYVEGNEGLTLGVSSSLMDAPGTNPEQFIGFAVSTCFNGTIRLVEERKKLPQESTIRTTVDIVKDAVGYKFVVHAQIKFDTLDKSTASGVVDAALDECPVAKLIKANADVFFEIVDDFDSDPTLGE</sequence>
<gene>
    <name evidence="2" type="ORF">F0161_02990</name>
</gene>
<protein>
    <submittedName>
        <fullName evidence="2">OsmC family peroxiredoxin</fullName>
    </submittedName>
</protein>
<dbReference type="InterPro" id="IPR019953">
    <property type="entry name" value="OHR"/>
</dbReference>
<dbReference type="OrthoDB" id="9797508at2"/>
<dbReference type="InterPro" id="IPR003718">
    <property type="entry name" value="OsmC/Ohr_fam"/>
</dbReference>